<feature type="compositionally biased region" description="Low complexity" evidence="1">
    <location>
        <begin position="223"/>
        <end position="234"/>
    </location>
</feature>
<dbReference type="EMBL" id="ADBL01000408">
    <property type="status" value="NOT_ANNOTATED_CDS"/>
    <property type="molecule type" value="Genomic_DNA"/>
</dbReference>
<reference evidence="3" key="5">
    <citation type="submission" date="2015-06" db="UniProtKB">
        <authorList>
            <consortium name="EnsemblFungi"/>
        </authorList>
    </citation>
    <scope>IDENTIFICATION</scope>
    <source>
        <strain evidence="3">ATCC 64411</strain>
    </source>
</reference>
<evidence type="ECO:0000313" key="3">
    <source>
        <dbReference type="EnsemblFungi" id="MAPG_01675T0"/>
    </source>
</evidence>
<name>A0A0C4DPB4_MAGP6</name>
<dbReference type="EMBL" id="GL876966">
    <property type="protein sequence ID" value="KLU82603.1"/>
    <property type="molecule type" value="Genomic_DNA"/>
</dbReference>
<keyword evidence="4" id="KW-1185">Reference proteome</keyword>
<evidence type="ECO:0000313" key="4">
    <source>
        <dbReference type="Proteomes" id="UP000011715"/>
    </source>
</evidence>
<feature type="region of interest" description="Disordered" evidence="1">
    <location>
        <begin position="132"/>
        <end position="249"/>
    </location>
</feature>
<dbReference type="VEuPathDB" id="FungiDB:MAPG_01675"/>
<feature type="compositionally biased region" description="Polar residues" evidence="1">
    <location>
        <begin position="167"/>
        <end position="177"/>
    </location>
</feature>
<gene>
    <name evidence="2" type="ORF">MAPG_01675</name>
</gene>
<feature type="compositionally biased region" description="Basic residues" evidence="1">
    <location>
        <begin position="191"/>
        <end position="202"/>
    </location>
</feature>
<dbReference type="AlphaFoldDB" id="A0A0C4DPB4"/>
<evidence type="ECO:0000313" key="2">
    <source>
        <dbReference type="EMBL" id="KLU82603.1"/>
    </source>
</evidence>
<proteinExistence type="predicted"/>
<reference evidence="2" key="2">
    <citation type="submission" date="2010-05" db="EMBL/GenBank/DDBJ databases">
        <title>The Genome Sequence of Magnaporthe poae strain ATCC 64411.</title>
        <authorList>
            <consortium name="The Broad Institute Genome Sequencing Platform"/>
            <consortium name="Broad Institute Genome Sequencing Center for Infectious Disease"/>
            <person name="Ma L.-J."/>
            <person name="Dead R."/>
            <person name="Young S."/>
            <person name="Zeng Q."/>
            <person name="Koehrsen M."/>
            <person name="Alvarado L."/>
            <person name="Berlin A."/>
            <person name="Chapman S.B."/>
            <person name="Chen Z."/>
            <person name="Freedman E."/>
            <person name="Gellesch M."/>
            <person name="Goldberg J."/>
            <person name="Griggs A."/>
            <person name="Gujja S."/>
            <person name="Heilman E.R."/>
            <person name="Heiman D."/>
            <person name="Hepburn T."/>
            <person name="Howarth C."/>
            <person name="Jen D."/>
            <person name="Larson L."/>
            <person name="Mehta T."/>
            <person name="Neiman D."/>
            <person name="Pearson M."/>
            <person name="Roberts A."/>
            <person name="Saif S."/>
            <person name="Shea T."/>
            <person name="Shenoy N."/>
            <person name="Sisk P."/>
            <person name="Stolte C."/>
            <person name="Sykes S."/>
            <person name="Walk T."/>
            <person name="White J."/>
            <person name="Yandava C."/>
            <person name="Haas B."/>
            <person name="Nusbaum C."/>
            <person name="Birren B."/>
        </authorList>
    </citation>
    <scope>NUCLEOTIDE SEQUENCE</scope>
    <source>
        <strain evidence="2">ATCC 64411</strain>
    </source>
</reference>
<dbReference type="Proteomes" id="UP000011715">
    <property type="component" value="Unassembled WGS sequence"/>
</dbReference>
<reference evidence="3" key="4">
    <citation type="journal article" date="2015" name="G3 (Bethesda)">
        <title>Genome sequences of three phytopathogenic species of the Magnaporthaceae family of fungi.</title>
        <authorList>
            <person name="Okagaki L.H."/>
            <person name="Nunes C.C."/>
            <person name="Sailsbery J."/>
            <person name="Clay B."/>
            <person name="Brown D."/>
            <person name="John T."/>
            <person name="Oh Y."/>
            <person name="Young N."/>
            <person name="Fitzgerald M."/>
            <person name="Haas B.J."/>
            <person name="Zeng Q."/>
            <person name="Young S."/>
            <person name="Adiconis X."/>
            <person name="Fan L."/>
            <person name="Levin J.Z."/>
            <person name="Mitchell T.K."/>
            <person name="Okubara P.A."/>
            <person name="Farman M.L."/>
            <person name="Kohn L.M."/>
            <person name="Birren B."/>
            <person name="Ma L.-J."/>
            <person name="Dean R.A."/>
        </authorList>
    </citation>
    <scope>NUCLEOTIDE SEQUENCE</scope>
    <source>
        <strain evidence="3">ATCC 64411 / 73-15</strain>
    </source>
</reference>
<protein>
    <submittedName>
        <fullName evidence="2 3">Uncharacterized protein</fullName>
    </submittedName>
</protein>
<reference evidence="4" key="1">
    <citation type="submission" date="2010-05" db="EMBL/GenBank/DDBJ databases">
        <title>The genome sequence of Magnaporthe poae strain ATCC 64411.</title>
        <authorList>
            <person name="Ma L.-J."/>
            <person name="Dead R."/>
            <person name="Young S."/>
            <person name="Zeng Q."/>
            <person name="Koehrsen M."/>
            <person name="Alvarado L."/>
            <person name="Berlin A."/>
            <person name="Chapman S.B."/>
            <person name="Chen Z."/>
            <person name="Freedman E."/>
            <person name="Gellesch M."/>
            <person name="Goldberg J."/>
            <person name="Griggs A."/>
            <person name="Gujja S."/>
            <person name="Heilman E.R."/>
            <person name="Heiman D."/>
            <person name="Hepburn T."/>
            <person name="Howarth C."/>
            <person name="Jen D."/>
            <person name="Larson L."/>
            <person name="Mehta T."/>
            <person name="Neiman D."/>
            <person name="Pearson M."/>
            <person name="Roberts A."/>
            <person name="Saif S."/>
            <person name="Shea T."/>
            <person name="Shenoy N."/>
            <person name="Sisk P."/>
            <person name="Stolte C."/>
            <person name="Sykes S."/>
            <person name="Walk T."/>
            <person name="White J."/>
            <person name="Yandava C."/>
            <person name="Haas B."/>
            <person name="Nusbaum C."/>
            <person name="Birren B."/>
        </authorList>
    </citation>
    <scope>NUCLEOTIDE SEQUENCE [LARGE SCALE GENOMIC DNA]</scope>
    <source>
        <strain evidence="4">ATCC 64411 / 73-15</strain>
    </source>
</reference>
<dbReference type="EnsemblFungi" id="MAPG_01675T0">
    <property type="protein sequence ID" value="MAPG_01675T0"/>
    <property type="gene ID" value="MAPG_01675"/>
</dbReference>
<feature type="compositionally biased region" description="Polar residues" evidence="1">
    <location>
        <begin position="138"/>
        <end position="149"/>
    </location>
</feature>
<evidence type="ECO:0000256" key="1">
    <source>
        <dbReference type="SAM" id="MobiDB-lite"/>
    </source>
</evidence>
<organism evidence="3 4">
    <name type="scientific">Magnaporthiopsis poae (strain ATCC 64411 / 73-15)</name>
    <name type="common">Kentucky bluegrass fungus</name>
    <name type="synonym">Magnaporthe poae</name>
    <dbReference type="NCBI Taxonomy" id="644358"/>
    <lineage>
        <taxon>Eukaryota</taxon>
        <taxon>Fungi</taxon>
        <taxon>Dikarya</taxon>
        <taxon>Ascomycota</taxon>
        <taxon>Pezizomycotina</taxon>
        <taxon>Sordariomycetes</taxon>
        <taxon>Sordariomycetidae</taxon>
        <taxon>Magnaporthales</taxon>
        <taxon>Magnaporthaceae</taxon>
        <taxon>Magnaporthiopsis</taxon>
    </lineage>
</organism>
<sequence length="249" mass="27003">MAGDKVTPGDISCGAGGRAVEAVIMGGPAVSAKRVLAGPSGPTTLWAHDQPWLPVHPLLARLRRAFGVGLIFHSLPSEPRQPTISRWSRRRVLQLSPLWVGIKGPEIPPADATKKKSLPNELTSAIHLAPTNHVAAPPSQSREFCQRNTGPPCDDGTPEHEPFQGTKDAQQFESGHSSRPPGTRAEEGRKKERKPITRHRTLQHGIRPREKEQEARRPEDPQSSPRAASATTSADVSARPRLPSPIRLG</sequence>
<reference evidence="2" key="3">
    <citation type="submission" date="2011-03" db="EMBL/GenBank/DDBJ databases">
        <title>Annotation of Magnaporthe poae ATCC 64411.</title>
        <authorList>
            <person name="Ma L.-J."/>
            <person name="Dead R."/>
            <person name="Young S.K."/>
            <person name="Zeng Q."/>
            <person name="Gargeya S."/>
            <person name="Fitzgerald M."/>
            <person name="Haas B."/>
            <person name="Abouelleil A."/>
            <person name="Alvarado L."/>
            <person name="Arachchi H.M."/>
            <person name="Berlin A."/>
            <person name="Brown A."/>
            <person name="Chapman S.B."/>
            <person name="Chen Z."/>
            <person name="Dunbar C."/>
            <person name="Freedman E."/>
            <person name="Gearin G."/>
            <person name="Gellesch M."/>
            <person name="Goldberg J."/>
            <person name="Griggs A."/>
            <person name="Gujja S."/>
            <person name="Heiman D."/>
            <person name="Howarth C."/>
            <person name="Larson L."/>
            <person name="Lui A."/>
            <person name="MacDonald P.J.P."/>
            <person name="Mehta T."/>
            <person name="Montmayeur A."/>
            <person name="Murphy C."/>
            <person name="Neiman D."/>
            <person name="Pearson M."/>
            <person name="Priest M."/>
            <person name="Roberts A."/>
            <person name="Saif S."/>
            <person name="Shea T."/>
            <person name="Shenoy N."/>
            <person name="Sisk P."/>
            <person name="Stolte C."/>
            <person name="Sykes S."/>
            <person name="Yandava C."/>
            <person name="Wortman J."/>
            <person name="Nusbaum C."/>
            <person name="Birren B."/>
        </authorList>
    </citation>
    <scope>NUCLEOTIDE SEQUENCE</scope>
    <source>
        <strain evidence="2">ATCC 64411</strain>
    </source>
</reference>
<accession>A0A0C4DPB4</accession>
<feature type="compositionally biased region" description="Basic and acidic residues" evidence="1">
    <location>
        <begin position="207"/>
        <end position="220"/>
    </location>
</feature>